<dbReference type="Gene3D" id="1.20.1560.10">
    <property type="entry name" value="ABC transporter type 1, transmembrane domain"/>
    <property type="match status" value="1"/>
</dbReference>
<dbReference type="GO" id="GO:0005524">
    <property type="term" value="F:ATP binding"/>
    <property type="evidence" value="ECO:0007669"/>
    <property type="project" value="UniProtKB-KW"/>
</dbReference>
<keyword evidence="5 7" id="KW-1133">Transmembrane helix</keyword>
<dbReference type="Gene3D" id="3.40.50.300">
    <property type="entry name" value="P-loop containing nucleotide triphosphate hydrolases"/>
    <property type="match status" value="1"/>
</dbReference>
<evidence type="ECO:0000256" key="4">
    <source>
        <dbReference type="ARBA" id="ARBA00022840"/>
    </source>
</evidence>
<dbReference type="InterPro" id="IPR003439">
    <property type="entry name" value="ABC_transporter-like_ATP-bd"/>
</dbReference>
<organism evidence="10 11">
    <name type="scientific">Allofournierella massiliensis</name>
    <dbReference type="NCBI Taxonomy" id="1650663"/>
    <lineage>
        <taxon>Bacteria</taxon>
        <taxon>Bacillati</taxon>
        <taxon>Bacillota</taxon>
        <taxon>Clostridia</taxon>
        <taxon>Eubacteriales</taxon>
        <taxon>Oscillospiraceae</taxon>
        <taxon>Allofournierella</taxon>
    </lineage>
</organism>
<evidence type="ECO:0000259" key="8">
    <source>
        <dbReference type="PROSITE" id="PS50893"/>
    </source>
</evidence>
<feature type="transmembrane region" description="Helical" evidence="7">
    <location>
        <begin position="68"/>
        <end position="88"/>
    </location>
</feature>
<name>A0ABT7UMP6_9FIRM</name>
<reference evidence="10 11" key="3">
    <citation type="submission" date="2023-06" db="EMBL/GenBank/DDBJ databases">
        <authorList>
            <person name="Zeman M."/>
            <person name="Kubasova T."/>
            <person name="Jahodarova E."/>
            <person name="Nykrynova M."/>
            <person name="Rychlik I."/>
        </authorList>
    </citation>
    <scope>NUCLEOTIDE SEQUENCE [LARGE SCALE GENOMIC DNA]</scope>
    <source>
        <strain evidence="10 11">ET340</strain>
    </source>
</reference>
<dbReference type="PROSITE" id="PS50929">
    <property type="entry name" value="ABC_TM1F"/>
    <property type="match status" value="1"/>
</dbReference>
<dbReference type="InterPro" id="IPR003593">
    <property type="entry name" value="AAA+_ATPase"/>
</dbReference>
<comment type="caution">
    <text evidence="10">The sequence shown here is derived from an EMBL/GenBank/DDBJ whole genome shotgun (WGS) entry which is preliminary data.</text>
</comment>
<feature type="domain" description="ABC transmembrane type-1" evidence="9">
    <location>
        <begin position="139"/>
        <end position="318"/>
    </location>
</feature>
<keyword evidence="6 7" id="KW-0472">Membrane</keyword>
<feature type="transmembrane region" description="Helical" evidence="7">
    <location>
        <begin position="171"/>
        <end position="188"/>
    </location>
</feature>
<reference evidence="11" key="1">
    <citation type="submission" date="2023-06" db="EMBL/GenBank/DDBJ databases">
        <title>Identification and characterization of horizontal gene transfer across gut microbiota members of farm animals based on homology search.</title>
        <authorList>
            <person name="Zeman M."/>
            <person name="Kubasova T."/>
            <person name="Jahodarova E."/>
            <person name="Nykrynova M."/>
            <person name="Rychlik I."/>
        </authorList>
    </citation>
    <scope>NUCLEOTIDE SEQUENCE [LARGE SCALE GENOMIC DNA]</scope>
    <source>
        <strain evidence="11">ET340</strain>
    </source>
</reference>
<feature type="domain" description="ABC transporter" evidence="8">
    <location>
        <begin position="354"/>
        <end position="593"/>
    </location>
</feature>
<evidence type="ECO:0000256" key="2">
    <source>
        <dbReference type="ARBA" id="ARBA00022692"/>
    </source>
</evidence>
<keyword evidence="4 10" id="KW-0067">ATP-binding</keyword>
<dbReference type="Proteomes" id="UP001529380">
    <property type="component" value="Unassembled WGS sequence"/>
</dbReference>
<evidence type="ECO:0000259" key="9">
    <source>
        <dbReference type="PROSITE" id="PS50929"/>
    </source>
</evidence>
<dbReference type="SUPFAM" id="SSF90123">
    <property type="entry name" value="ABC transporter transmembrane region"/>
    <property type="match status" value="1"/>
</dbReference>
<sequence>MKQRKKSPYNLWQNTGFMLAQAWRKYPSVIFLSIALAAATAAQTVTELLIAPMILQKVEDAAPLNELLVTIGGFSLALLLLSGLTRYLDTNTLFGRVSVRTEIVRQIGMKLARTSYPNLLDARFNDLESKAAAATGSNDRATEYIWTTWTVILTAVLGFIVYLAVLSGLHPLLLVVIIVTTAAGYFVNKRINEWGYRHREEEAGYLKEMRYIREKVTERSPAKDIRIFGLADWLNDVWYKSLRLYQAFVHKRESIYLWTNVVDLLLSLLRNGITYAYLLRLTLIGGMSASEFLLYFTAASGFTQWVTKILEMFTQLHQQSLDISIVREFLEYPEPFRFEEGDPLPKDLRLPCEIHLENVSFRYPKAEADTLHQIDLTIRPGEKLAVVGLNGAGKTTLVRLICGFLDPTEGRVLLNGEDIRRYNRREYYQLFSAVFQEFSVLEASVAENVAQRVEGIDEERVRRCLEQAGLTEKVQSLSKGLQTPIGRQVFEDGVELSGGQTQRLMLARALYKDGPILVLDEPTAALDPIAENDIYQKYSEMTHGKTSVFISHRLASTRFCDRILMLESGRITEEGTHDQLLAQGGSYAKLFAVQSRYYKEGGKEDGE</sequence>
<evidence type="ECO:0000256" key="3">
    <source>
        <dbReference type="ARBA" id="ARBA00022741"/>
    </source>
</evidence>
<dbReference type="InterPro" id="IPR036640">
    <property type="entry name" value="ABC1_TM_sf"/>
</dbReference>
<evidence type="ECO:0000256" key="1">
    <source>
        <dbReference type="ARBA" id="ARBA00004651"/>
    </source>
</evidence>
<keyword evidence="2 7" id="KW-0812">Transmembrane</keyword>
<dbReference type="SUPFAM" id="SSF52540">
    <property type="entry name" value="P-loop containing nucleoside triphosphate hydrolases"/>
    <property type="match status" value="1"/>
</dbReference>
<dbReference type="InterPro" id="IPR027417">
    <property type="entry name" value="P-loop_NTPase"/>
</dbReference>
<dbReference type="RefSeq" id="WP_289599029.1">
    <property type="nucleotide sequence ID" value="NZ_JAUDCL010000003.1"/>
</dbReference>
<proteinExistence type="predicted"/>
<evidence type="ECO:0000256" key="5">
    <source>
        <dbReference type="ARBA" id="ARBA00022989"/>
    </source>
</evidence>
<evidence type="ECO:0000256" key="6">
    <source>
        <dbReference type="ARBA" id="ARBA00023136"/>
    </source>
</evidence>
<dbReference type="EMBL" id="JAUDCL010000003">
    <property type="protein sequence ID" value="MDM8200171.1"/>
    <property type="molecule type" value="Genomic_DNA"/>
</dbReference>
<dbReference type="InterPro" id="IPR039421">
    <property type="entry name" value="Type_1_exporter"/>
</dbReference>
<feature type="transmembrane region" description="Helical" evidence="7">
    <location>
        <begin position="144"/>
        <end position="165"/>
    </location>
</feature>
<reference evidence="10 11" key="2">
    <citation type="submission" date="2023-06" db="EMBL/GenBank/DDBJ databases">
        <title>Identification and characterization of horizontal gene transfer across gut microbiota members of farm animals based on homology search.</title>
        <authorList>
            <person name="Schwarzerova J."/>
            <person name="Nykrynova M."/>
            <person name="Jureckova K."/>
            <person name="Cejkova D."/>
            <person name="Rychlik I."/>
        </authorList>
    </citation>
    <scope>NUCLEOTIDE SEQUENCE [LARGE SCALE GENOMIC DNA]</scope>
    <source>
        <strain evidence="10 11">ET340</strain>
    </source>
</reference>
<gene>
    <name evidence="10" type="ORF">QUW08_02510</name>
</gene>
<comment type="subcellular location">
    <subcellularLocation>
        <location evidence="1">Cell membrane</location>
        <topology evidence="1">Multi-pass membrane protein</topology>
    </subcellularLocation>
</comment>
<evidence type="ECO:0000313" key="11">
    <source>
        <dbReference type="Proteomes" id="UP001529380"/>
    </source>
</evidence>
<protein>
    <submittedName>
        <fullName evidence="10">ABC transporter ATP-binding protein</fullName>
    </submittedName>
</protein>
<evidence type="ECO:0000256" key="7">
    <source>
        <dbReference type="SAM" id="Phobius"/>
    </source>
</evidence>
<dbReference type="InterPro" id="IPR011527">
    <property type="entry name" value="ABC1_TM_dom"/>
</dbReference>
<evidence type="ECO:0000313" key="10">
    <source>
        <dbReference type="EMBL" id="MDM8200171.1"/>
    </source>
</evidence>
<dbReference type="PROSITE" id="PS50893">
    <property type="entry name" value="ABC_TRANSPORTER_2"/>
    <property type="match status" value="1"/>
</dbReference>
<feature type="transmembrane region" description="Helical" evidence="7">
    <location>
        <begin position="277"/>
        <end position="298"/>
    </location>
</feature>
<accession>A0ABT7UMP6</accession>
<dbReference type="Pfam" id="PF00005">
    <property type="entry name" value="ABC_tran"/>
    <property type="match status" value="1"/>
</dbReference>
<keyword evidence="3" id="KW-0547">Nucleotide-binding</keyword>
<keyword evidence="11" id="KW-1185">Reference proteome</keyword>
<dbReference type="PANTHER" id="PTHR24221:SF646">
    <property type="entry name" value="HAEMOLYSIN SECRETION ATP-BINDING PROTEIN"/>
    <property type="match status" value="1"/>
</dbReference>
<dbReference type="SMART" id="SM00382">
    <property type="entry name" value="AAA"/>
    <property type="match status" value="1"/>
</dbReference>
<dbReference type="PANTHER" id="PTHR24221">
    <property type="entry name" value="ATP-BINDING CASSETTE SUB-FAMILY B"/>
    <property type="match status" value="1"/>
</dbReference>